<proteinExistence type="predicted"/>
<dbReference type="InterPro" id="IPR041427">
    <property type="entry name" value="AbiJ-NTD3"/>
</dbReference>
<gene>
    <name evidence="2" type="ORF">OW729_07370</name>
</gene>
<evidence type="ECO:0000313" key="2">
    <source>
        <dbReference type="EMBL" id="MCY6958420.1"/>
    </source>
</evidence>
<organism evidence="2 3">
    <name type="scientific">Clostridium brassicae</name>
    <dbReference type="NCBI Taxonomy" id="2999072"/>
    <lineage>
        <taxon>Bacteria</taxon>
        <taxon>Bacillati</taxon>
        <taxon>Bacillota</taxon>
        <taxon>Clostridia</taxon>
        <taxon>Eubacteriales</taxon>
        <taxon>Clostridiaceae</taxon>
        <taxon>Clostridium</taxon>
    </lineage>
</organism>
<sequence>MSDTSDLMNVIVDYIKGYKDYNVPSVCKKYNIECDSNLDPMNSRRVYIESGLIKISFSKLRELAKTIILEECDPVFVKKVDPYLNDNFFSISMITRRKIINWLSNQSLIEGKLRIDEMLSLSWNLECIPSSYGHKNANEDILQHMVRNDDLSYKEMFEVVLSAMYVSDKKFIDLIQTIVHPRIREGFEQKTYVDKLNNFLIKDGYKLINTKSISGEPIFTVEKISQGIDGKIKNLIFAAYGTKPDIVIEDSLTNDVKIIGEENKCLVYTLPISNEGLSWHDLVTWWNKGNEEYELCVEQELFKRMELSLDSEPEKMFMKTYYNNLHKLKNNKLPALIPQIYCHYDPKSAKMRNGQIYVHQRMDFLLLISNNRRVVIEIDGKQHYSVGDKSSPELYSKMVEDDRKLKFYGYDVFRFGGFEFVNTSEIQRKIVQFIQDLYKYYDLI</sequence>
<dbReference type="Pfam" id="PF18860">
    <property type="entry name" value="AbiJ_NTD3"/>
    <property type="match status" value="1"/>
</dbReference>
<evidence type="ECO:0000259" key="1">
    <source>
        <dbReference type="Pfam" id="PF18860"/>
    </source>
</evidence>
<evidence type="ECO:0000313" key="3">
    <source>
        <dbReference type="Proteomes" id="UP001144612"/>
    </source>
</evidence>
<accession>A0ABT4D7Z1</accession>
<feature type="domain" description="AbiJ-NTD3" evidence="1">
    <location>
        <begin position="91"/>
        <end position="251"/>
    </location>
</feature>
<comment type="caution">
    <text evidence="2">The sequence shown here is derived from an EMBL/GenBank/DDBJ whole genome shotgun (WGS) entry which is preliminary data.</text>
</comment>
<dbReference type="RefSeq" id="WP_268060837.1">
    <property type="nucleotide sequence ID" value="NZ_JAPQFJ010000006.1"/>
</dbReference>
<reference evidence="2" key="1">
    <citation type="submission" date="2022-12" db="EMBL/GenBank/DDBJ databases">
        <title>Clostridium sp. nov., isolated from industrial wastewater.</title>
        <authorList>
            <person name="Jiayan W."/>
        </authorList>
    </citation>
    <scope>NUCLEOTIDE SEQUENCE</scope>
    <source>
        <strain evidence="2">ZC22-4</strain>
    </source>
</reference>
<dbReference type="Proteomes" id="UP001144612">
    <property type="component" value="Unassembled WGS sequence"/>
</dbReference>
<dbReference type="EMBL" id="JAPQFJ010000006">
    <property type="protein sequence ID" value="MCY6958420.1"/>
    <property type="molecule type" value="Genomic_DNA"/>
</dbReference>
<keyword evidence="3" id="KW-1185">Reference proteome</keyword>
<protein>
    <recommendedName>
        <fullName evidence="1">AbiJ-NTD3 domain-containing protein</fullName>
    </recommendedName>
</protein>
<name>A0ABT4D7Z1_9CLOT</name>